<evidence type="ECO:0000313" key="1">
    <source>
        <dbReference type="EMBL" id="VVC38347.1"/>
    </source>
</evidence>
<sequence>MVWNIYGLSLLGKSYFDAKEKDPHNLEYFVPTATTSAEQNINDTIETIDNYFRKNAFFPVFDAILINLEKRFSTESLQMATAVDQFFQLNFEESLFFDLMNVSKDVLQSEIEVAKNCILQSTD</sequence>
<evidence type="ECO:0000313" key="2">
    <source>
        <dbReference type="Proteomes" id="UP000325440"/>
    </source>
</evidence>
<accession>A0A5E4N3F2</accession>
<organism evidence="1 2">
    <name type="scientific">Cinara cedri</name>
    <dbReference type="NCBI Taxonomy" id="506608"/>
    <lineage>
        <taxon>Eukaryota</taxon>
        <taxon>Metazoa</taxon>
        <taxon>Ecdysozoa</taxon>
        <taxon>Arthropoda</taxon>
        <taxon>Hexapoda</taxon>
        <taxon>Insecta</taxon>
        <taxon>Pterygota</taxon>
        <taxon>Neoptera</taxon>
        <taxon>Paraneoptera</taxon>
        <taxon>Hemiptera</taxon>
        <taxon>Sternorrhyncha</taxon>
        <taxon>Aphidomorpha</taxon>
        <taxon>Aphidoidea</taxon>
        <taxon>Aphididae</taxon>
        <taxon>Lachninae</taxon>
        <taxon>Cinara</taxon>
    </lineage>
</organism>
<dbReference type="EMBL" id="CABPRJ010001469">
    <property type="protein sequence ID" value="VVC38347.1"/>
    <property type="molecule type" value="Genomic_DNA"/>
</dbReference>
<keyword evidence="2" id="KW-1185">Reference proteome</keyword>
<gene>
    <name evidence="1" type="ORF">CINCED_3A006666</name>
</gene>
<dbReference type="Proteomes" id="UP000325440">
    <property type="component" value="Unassembled WGS sequence"/>
</dbReference>
<dbReference type="AlphaFoldDB" id="A0A5E4N3F2"/>
<proteinExistence type="predicted"/>
<name>A0A5E4N3F2_9HEMI</name>
<reference evidence="1 2" key="1">
    <citation type="submission" date="2019-08" db="EMBL/GenBank/DDBJ databases">
        <authorList>
            <person name="Alioto T."/>
            <person name="Alioto T."/>
            <person name="Gomez Garrido J."/>
        </authorList>
    </citation>
    <scope>NUCLEOTIDE SEQUENCE [LARGE SCALE GENOMIC DNA]</scope>
</reference>
<protein>
    <submittedName>
        <fullName evidence="1">Uncharacterized protein</fullName>
    </submittedName>
</protein>
<dbReference type="OrthoDB" id="6626948at2759"/>